<name>B4D8U6_9BACT</name>
<dbReference type="Pfam" id="PF02353">
    <property type="entry name" value="CMAS"/>
    <property type="match status" value="1"/>
</dbReference>
<dbReference type="RefSeq" id="WP_006982657.1">
    <property type="nucleotide sequence ID" value="NZ_ABVL01000023.1"/>
</dbReference>
<sequence>MISVDSILEANVVPDPLIRLGIRHLLRETLREKGAGSTEERQARLQAHIDGLRRSPIAVQTHAANEQHYEVPTHFYQYALGKRLKYSSGYWPVGVNTLDEAEEKMLALTCERAELADGQRILELGCGWGSLSLWMAEKYPQARITAVSNSRTQKEHIDAEAAQRGWPNLTIITADMNVFDIAETFDRVVSVEMFEHMKNYQLLLARVARWLAPGGKLFVHIFTHREIAYHYEDKGPSDWMTRYFFSGGQMPSHDTLLHFQDDVRLETRWTVSGAHYQKTAEAWLQNMDAHRTEILPIFAQTYGEEQTTRWWVYWRVFFMACAELWGYRGGDEWIVSHYRFRKP</sequence>
<dbReference type="InterPro" id="IPR029063">
    <property type="entry name" value="SAM-dependent_MTases_sf"/>
</dbReference>
<protein>
    <submittedName>
        <fullName evidence="1">Methyltransferase type 11</fullName>
    </submittedName>
</protein>
<dbReference type="STRING" id="497964.CfE428DRAFT_5336"/>
<dbReference type="SUPFAM" id="SSF53335">
    <property type="entry name" value="S-adenosyl-L-methionine-dependent methyltransferases"/>
    <property type="match status" value="1"/>
</dbReference>
<proteinExistence type="predicted"/>
<keyword evidence="1" id="KW-0808">Transferase</keyword>
<comment type="caution">
    <text evidence="1">The sequence shown here is derived from an EMBL/GenBank/DDBJ whole genome shotgun (WGS) entry which is preliminary data.</text>
</comment>
<dbReference type="EMBL" id="ABVL01000023">
    <property type="protein sequence ID" value="EDY17154.1"/>
    <property type="molecule type" value="Genomic_DNA"/>
</dbReference>
<dbReference type="GO" id="GO:0032259">
    <property type="term" value="P:methylation"/>
    <property type="evidence" value="ECO:0007669"/>
    <property type="project" value="UniProtKB-KW"/>
</dbReference>
<dbReference type="AlphaFoldDB" id="B4D8U6"/>
<keyword evidence="2" id="KW-1185">Reference proteome</keyword>
<reference evidence="1 2" key="1">
    <citation type="journal article" date="2011" name="J. Bacteriol.">
        <title>Genome sequence of Chthoniobacter flavus Ellin428, an aerobic heterotrophic soil bacterium.</title>
        <authorList>
            <person name="Kant R."/>
            <person name="van Passel M.W."/>
            <person name="Palva A."/>
            <person name="Lucas S."/>
            <person name="Lapidus A."/>
            <person name="Glavina Del Rio T."/>
            <person name="Dalin E."/>
            <person name="Tice H."/>
            <person name="Bruce D."/>
            <person name="Goodwin L."/>
            <person name="Pitluck S."/>
            <person name="Larimer F.W."/>
            <person name="Land M.L."/>
            <person name="Hauser L."/>
            <person name="Sangwan P."/>
            <person name="de Vos W.M."/>
            <person name="Janssen P.H."/>
            <person name="Smidt H."/>
        </authorList>
    </citation>
    <scope>NUCLEOTIDE SEQUENCE [LARGE SCALE GENOMIC DNA]</scope>
    <source>
        <strain evidence="1 2">Ellin428</strain>
    </source>
</reference>
<gene>
    <name evidence="1" type="ORF">CfE428DRAFT_5336</name>
</gene>
<dbReference type="CDD" id="cd02440">
    <property type="entry name" value="AdoMet_MTases"/>
    <property type="match status" value="1"/>
</dbReference>
<dbReference type="GO" id="GO:0008610">
    <property type="term" value="P:lipid biosynthetic process"/>
    <property type="evidence" value="ECO:0007669"/>
    <property type="project" value="InterPro"/>
</dbReference>
<dbReference type="GO" id="GO:0008168">
    <property type="term" value="F:methyltransferase activity"/>
    <property type="evidence" value="ECO:0007669"/>
    <property type="project" value="UniProtKB-KW"/>
</dbReference>
<dbReference type="PANTHER" id="PTHR43832:SF1">
    <property type="entry name" value="S-ADENOSYL-L-METHIONINE-DEPENDENT METHYLTRANSFERASES SUPERFAMILY PROTEIN"/>
    <property type="match status" value="1"/>
</dbReference>
<accession>B4D8U6</accession>
<dbReference type="FunFam" id="3.40.50.150:FF:000554">
    <property type="entry name" value="Cation-transporting ATPase"/>
    <property type="match status" value="1"/>
</dbReference>
<dbReference type="eggNOG" id="COG2230">
    <property type="taxonomic scope" value="Bacteria"/>
</dbReference>
<evidence type="ECO:0000313" key="1">
    <source>
        <dbReference type="EMBL" id="EDY17154.1"/>
    </source>
</evidence>
<dbReference type="PANTHER" id="PTHR43832">
    <property type="match status" value="1"/>
</dbReference>
<dbReference type="Proteomes" id="UP000005824">
    <property type="component" value="Unassembled WGS sequence"/>
</dbReference>
<organism evidence="1 2">
    <name type="scientific">Chthoniobacter flavus Ellin428</name>
    <dbReference type="NCBI Taxonomy" id="497964"/>
    <lineage>
        <taxon>Bacteria</taxon>
        <taxon>Pseudomonadati</taxon>
        <taxon>Verrucomicrobiota</taxon>
        <taxon>Spartobacteria</taxon>
        <taxon>Chthoniobacterales</taxon>
        <taxon>Chthoniobacteraceae</taxon>
        <taxon>Chthoniobacter</taxon>
    </lineage>
</organism>
<keyword evidence="1" id="KW-0489">Methyltransferase</keyword>
<dbReference type="InParanoid" id="B4D8U6"/>
<evidence type="ECO:0000313" key="2">
    <source>
        <dbReference type="Proteomes" id="UP000005824"/>
    </source>
</evidence>
<dbReference type="Gene3D" id="3.40.50.150">
    <property type="entry name" value="Vaccinia Virus protein VP39"/>
    <property type="match status" value="1"/>
</dbReference>
<dbReference type="InterPro" id="IPR003333">
    <property type="entry name" value="CMAS"/>
</dbReference>
<dbReference type="PIRSF" id="PIRSF003085">
    <property type="entry name" value="CMAS"/>
    <property type="match status" value="1"/>
</dbReference>